<dbReference type="RefSeq" id="WP_211936003.1">
    <property type="nucleotide sequence ID" value="NZ_CP073078.1"/>
</dbReference>
<dbReference type="EMBL" id="CP073078">
    <property type="protein sequence ID" value="QUD85951.1"/>
    <property type="molecule type" value="Genomic_DNA"/>
</dbReference>
<protein>
    <submittedName>
        <fullName evidence="3">Uncharacterized protein</fullName>
    </submittedName>
</protein>
<sequence>MHKRLDQAIDDPAQASQPERASRTLAERVRRPLMVTVPALVLLAGAAAYLAPARDVSTNDAFVRATKGSINARVSG</sequence>
<dbReference type="Proteomes" id="UP000676409">
    <property type="component" value="Chromosome"/>
</dbReference>
<evidence type="ECO:0000256" key="1">
    <source>
        <dbReference type="SAM" id="MobiDB-lite"/>
    </source>
</evidence>
<feature type="region of interest" description="Disordered" evidence="1">
    <location>
        <begin position="1"/>
        <end position="24"/>
    </location>
</feature>
<evidence type="ECO:0000256" key="2">
    <source>
        <dbReference type="SAM" id="Phobius"/>
    </source>
</evidence>
<reference evidence="3" key="1">
    <citation type="submission" date="2021-04" db="EMBL/GenBank/DDBJ databases">
        <title>The complete genome sequence of Caulobacter sp. S6.</title>
        <authorList>
            <person name="Tang Y."/>
            <person name="Ouyang W."/>
            <person name="Liu Q."/>
            <person name="Huang B."/>
            <person name="Guo Z."/>
            <person name="Lei P."/>
        </authorList>
    </citation>
    <scope>NUCLEOTIDE SEQUENCE</scope>
    <source>
        <strain evidence="3">S6</strain>
    </source>
</reference>
<evidence type="ECO:0000313" key="3">
    <source>
        <dbReference type="EMBL" id="QUD85951.1"/>
    </source>
</evidence>
<keyword evidence="2" id="KW-0472">Membrane</keyword>
<organism evidence="3 4">
    <name type="scientific">Phenylobacterium montanum</name>
    <dbReference type="NCBI Taxonomy" id="2823693"/>
    <lineage>
        <taxon>Bacteria</taxon>
        <taxon>Pseudomonadati</taxon>
        <taxon>Pseudomonadota</taxon>
        <taxon>Alphaproteobacteria</taxon>
        <taxon>Caulobacterales</taxon>
        <taxon>Caulobacteraceae</taxon>
        <taxon>Phenylobacterium</taxon>
    </lineage>
</organism>
<dbReference type="AlphaFoldDB" id="A0A975IU75"/>
<keyword evidence="4" id="KW-1185">Reference proteome</keyword>
<keyword evidence="2" id="KW-0812">Transmembrane</keyword>
<dbReference type="KEGG" id="caul:KCG34_12620"/>
<evidence type="ECO:0000313" key="4">
    <source>
        <dbReference type="Proteomes" id="UP000676409"/>
    </source>
</evidence>
<name>A0A975IU75_9CAUL</name>
<accession>A0A975IU75</accession>
<feature type="transmembrane region" description="Helical" evidence="2">
    <location>
        <begin position="33"/>
        <end position="51"/>
    </location>
</feature>
<proteinExistence type="predicted"/>
<keyword evidence="2" id="KW-1133">Transmembrane helix</keyword>
<gene>
    <name evidence="3" type="ORF">KCG34_12620</name>
</gene>